<keyword evidence="2" id="KW-1185">Reference proteome</keyword>
<name>A0A1G7VWK5_9FLAO</name>
<dbReference type="OrthoDB" id="1119698at2"/>
<dbReference type="Gene3D" id="3.90.320.10">
    <property type="match status" value="1"/>
</dbReference>
<dbReference type="InterPro" id="IPR011604">
    <property type="entry name" value="PDDEXK-like_dom_sf"/>
</dbReference>
<dbReference type="Proteomes" id="UP000199296">
    <property type="component" value="Unassembled WGS sequence"/>
</dbReference>
<dbReference type="Pfam" id="PF13366">
    <property type="entry name" value="PDDEXK_3"/>
    <property type="match status" value="1"/>
</dbReference>
<dbReference type="RefSeq" id="WP_093366552.1">
    <property type="nucleotide sequence ID" value="NZ_FNCW01000004.1"/>
</dbReference>
<sequence length="127" mass="14624">MDENQLSKIIVNTAYQIHTQLGPGLLESVYEEIMYFELRKLNLNVGRQKPIPVIWDDLRMQLSFRADLIVNNKVIIELKSVESIAPVHPKQVLTYLKLTNLKLGLLINFNESLIKNGITRIVNNLKI</sequence>
<accession>A0A1G7VWK5</accession>
<dbReference type="STRING" id="470826.SAMN04488027_104159"/>
<dbReference type="NCBIfam" id="TIGR04256">
    <property type="entry name" value="GxxExxY"/>
    <property type="match status" value="1"/>
</dbReference>
<proteinExistence type="predicted"/>
<dbReference type="AlphaFoldDB" id="A0A1G7VWK5"/>
<gene>
    <name evidence="1" type="ORF">SAMN04488027_104159</name>
</gene>
<dbReference type="EMBL" id="FNCW01000004">
    <property type="protein sequence ID" value="SDG63260.1"/>
    <property type="molecule type" value="Genomic_DNA"/>
</dbReference>
<evidence type="ECO:0000313" key="2">
    <source>
        <dbReference type="Proteomes" id="UP000199296"/>
    </source>
</evidence>
<evidence type="ECO:0000313" key="1">
    <source>
        <dbReference type="EMBL" id="SDG63260.1"/>
    </source>
</evidence>
<dbReference type="InterPro" id="IPR026350">
    <property type="entry name" value="GxxExxY"/>
</dbReference>
<protein>
    <submittedName>
        <fullName evidence="1">GxxExxY protein</fullName>
    </submittedName>
</protein>
<reference evidence="1 2" key="1">
    <citation type="submission" date="2016-10" db="EMBL/GenBank/DDBJ databases">
        <authorList>
            <person name="de Groot N.N."/>
        </authorList>
    </citation>
    <scope>NUCLEOTIDE SEQUENCE [LARGE SCALE GENOMIC DNA]</scope>
    <source>
        <strain evidence="1 2">DSM 19803</strain>
    </source>
</reference>
<organism evidence="1 2">
    <name type="scientific">Psychroflexus sediminis</name>
    <dbReference type="NCBI Taxonomy" id="470826"/>
    <lineage>
        <taxon>Bacteria</taxon>
        <taxon>Pseudomonadati</taxon>
        <taxon>Bacteroidota</taxon>
        <taxon>Flavobacteriia</taxon>
        <taxon>Flavobacteriales</taxon>
        <taxon>Flavobacteriaceae</taxon>
        <taxon>Psychroflexus</taxon>
    </lineage>
</organism>